<evidence type="ECO:0000313" key="1">
    <source>
        <dbReference type="EMBL" id="DAD90942.1"/>
    </source>
</evidence>
<sequence length="156" mass="17579">MDKVQKKLVQGAFKLWESAQADESLKFYNQEFPDIGYVAATPHVLIRVPLGCPQPFQPSREDVRIRRGMLDLITGDKAEMAFDTGETKTVNRNTVVKKIAHGTEGSAVFVAKAMWSYVPSSVKYIDVYDNRVVRVYVAGEELPVVLISRFQERGVK</sequence>
<name>A0A8S5N8C1_9CAUD</name>
<accession>A0A8S5N8C1</accession>
<proteinExistence type="predicted"/>
<protein>
    <submittedName>
        <fullName evidence="1">Uncharacterized protein</fullName>
    </submittedName>
</protein>
<dbReference type="EMBL" id="BK015098">
    <property type="protein sequence ID" value="DAD90942.1"/>
    <property type="molecule type" value="Genomic_DNA"/>
</dbReference>
<organism evidence="1">
    <name type="scientific">Siphoviridae sp. ctkBO7</name>
    <dbReference type="NCBI Taxonomy" id="2826441"/>
    <lineage>
        <taxon>Viruses</taxon>
        <taxon>Duplodnaviria</taxon>
        <taxon>Heunggongvirae</taxon>
        <taxon>Uroviricota</taxon>
        <taxon>Caudoviricetes</taxon>
    </lineage>
</organism>
<reference evidence="1" key="1">
    <citation type="journal article" date="2021" name="Proc. Natl. Acad. Sci. U.S.A.">
        <title>A Catalog of Tens of Thousands of Viruses from Human Metagenomes Reveals Hidden Associations with Chronic Diseases.</title>
        <authorList>
            <person name="Tisza M.J."/>
            <person name="Buck C.B."/>
        </authorList>
    </citation>
    <scope>NUCLEOTIDE SEQUENCE</scope>
    <source>
        <strain evidence="1">CtkBO7</strain>
    </source>
</reference>